<evidence type="ECO:0000256" key="12">
    <source>
        <dbReference type="ARBA" id="ARBA00049187"/>
    </source>
</evidence>
<evidence type="ECO:0000259" key="17">
    <source>
        <dbReference type="Pfam" id="PF02852"/>
    </source>
</evidence>
<proteinExistence type="inferred from homology"/>
<dbReference type="NCBIfam" id="TIGR01350">
    <property type="entry name" value="lipoamide_DH"/>
    <property type="match status" value="1"/>
</dbReference>
<organism evidence="19 20">
    <name type="scientific">Holospora elegans E1</name>
    <dbReference type="NCBI Taxonomy" id="1427503"/>
    <lineage>
        <taxon>Bacteria</taxon>
        <taxon>Pseudomonadati</taxon>
        <taxon>Pseudomonadota</taxon>
        <taxon>Alphaproteobacteria</taxon>
        <taxon>Holosporales</taxon>
        <taxon>Holosporaceae</taxon>
        <taxon>Holospora</taxon>
    </lineage>
</organism>
<evidence type="ECO:0000256" key="11">
    <source>
        <dbReference type="ARBA" id="ARBA00023284"/>
    </source>
</evidence>
<name>A0A023DX24_9PROT</name>
<comment type="caution">
    <text evidence="19">The sequence shown here is derived from an EMBL/GenBank/DDBJ whole genome shotgun (WGS) entry which is preliminary data.</text>
</comment>
<evidence type="ECO:0000256" key="1">
    <source>
        <dbReference type="ARBA" id="ARBA00004496"/>
    </source>
</evidence>
<evidence type="ECO:0000256" key="9">
    <source>
        <dbReference type="ARBA" id="ARBA00023027"/>
    </source>
</evidence>
<feature type="disulfide bond" description="Redox-active" evidence="15">
    <location>
        <begin position="51"/>
        <end position="56"/>
    </location>
</feature>
<evidence type="ECO:0000256" key="5">
    <source>
        <dbReference type="ARBA" id="ARBA00022490"/>
    </source>
</evidence>
<dbReference type="InterPro" id="IPR001100">
    <property type="entry name" value="Pyr_nuc-diS_OxRdtase"/>
</dbReference>
<dbReference type="EC" id="1.8.1.4" evidence="3 16"/>
<evidence type="ECO:0000256" key="8">
    <source>
        <dbReference type="ARBA" id="ARBA00023002"/>
    </source>
</evidence>
<protein>
    <recommendedName>
        <fullName evidence="4 16">Dihydrolipoyl dehydrogenase</fullName>
        <ecNumber evidence="3 16">1.8.1.4</ecNumber>
    </recommendedName>
</protein>
<feature type="active site" description="Proton acceptor" evidence="13">
    <location>
        <position position="458"/>
    </location>
</feature>
<feature type="domain" description="Pyridine nucleotide-disulphide oxidoreductase dimerisation" evidence="17">
    <location>
        <begin position="361"/>
        <end position="468"/>
    </location>
</feature>
<dbReference type="PANTHER" id="PTHR22912">
    <property type="entry name" value="DISULFIDE OXIDOREDUCTASE"/>
    <property type="match status" value="1"/>
</dbReference>
<dbReference type="FunFam" id="3.30.390.30:FF:000001">
    <property type="entry name" value="Dihydrolipoyl dehydrogenase"/>
    <property type="match status" value="1"/>
</dbReference>
<keyword evidence="7 14" id="KW-0274">FAD</keyword>
<evidence type="ECO:0000256" key="2">
    <source>
        <dbReference type="ARBA" id="ARBA00007532"/>
    </source>
</evidence>
<keyword evidence="11 16" id="KW-0676">Redox-active center</keyword>
<dbReference type="SUPFAM" id="SSF55424">
    <property type="entry name" value="FAD/NAD-linked reductases, dimerisation (C-terminal) domain"/>
    <property type="match status" value="1"/>
</dbReference>
<feature type="binding site" evidence="14">
    <location>
        <position position="326"/>
    </location>
    <ligand>
        <name>FAD</name>
        <dbReference type="ChEBI" id="CHEBI:57692"/>
    </ligand>
</feature>
<feature type="domain" description="FAD/NAD(P)-binding" evidence="18">
    <location>
        <begin position="14"/>
        <end position="341"/>
    </location>
</feature>
<evidence type="ECO:0000259" key="18">
    <source>
        <dbReference type="Pfam" id="PF07992"/>
    </source>
</evidence>
<evidence type="ECO:0000256" key="3">
    <source>
        <dbReference type="ARBA" id="ARBA00012608"/>
    </source>
</evidence>
<dbReference type="GO" id="GO:0005737">
    <property type="term" value="C:cytoplasm"/>
    <property type="evidence" value="ECO:0007669"/>
    <property type="project" value="UniProtKB-SubCell"/>
</dbReference>
<dbReference type="InterPro" id="IPR006258">
    <property type="entry name" value="Lipoamide_DH"/>
</dbReference>
<evidence type="ECO:0000256" key="13">
    <source>
        <dbReference type="PIRSR" id="PIRSR000350-2"/>
    </source>
</evidence>
<dbReference type="InterPro" id="IPR036188">
    <property type="entry name" value="FAD/NAD-bd_sf"/>
</dbReference>
<dbReference type="InterPro" id="IPR016156">
    <property type="entry name" value="FAD/NAD-linked_Rdtase_dimer_sf"/>
</dbReference>
<evidence type="ECO:0000313" key="20">
    <source>
        <dbReference type="Proteomes" id="UP000024842"/>
    </source>
</evidence>
<dbReference type="InterPro" id="IPR004099">
    <property type="entry name" value="Pyr_nucl-diS_OxRdtase_dimer"/>
</dbReference>
<dbReference type="PIRSF" id="PIRSF000350">
    <property type="entry name" value="Mercury_reductase_MerA"/>
    <property type="match status" value="1"/>
</dbReference>
<keyword evidence="9 14" id="KW-0520">NAD</keyword>
<dbReference type="GO" id="GO:0050660">
    <property type="term" value="F:flavin adenine dinucleotide binding"/>
    <property type="evidence" value="ECO:0007669"/>
    <property type="project" value="InterPro"/>
</dbReference>
<keyword evidence="14" id="KW-0547">Nucleotide-binding</keyword>
<feature type="binding site" evidence="14">
    <location>
        <position position="60"/>
    </location>
    <ligand>
        <name>FAD</name>
        <dbReference type="ChEBI" id="CHEBI:57692"/>
    </ligand>
</feature>
<dbReference type="GO" id="GO:0004148">
    <property type="term" value="F:dihydrolipoyl dehydrogenase (NADH) activity"/>
    <property type="evidence" value="ECO:0007669"/>
    <property type="project" value="UniProtKB-EC"/>
</dbReference>
<evidence type="ECO:0000256" key="4">
    <source>
        <dbReference type="ARBA" id="ARBA00016961"/>
    </source>
</evidence>
<keyword evidence="10" id="KW-1015">Disulfide bond</keyword>
<comment type="similarity">
    <text evidence="2 16">Belongs to the class-I pyridine nucleotide-disulfide oxidoreductase family.</text>
</comment>
<keyword evidence="20" id="KW-1185">Reference proteome</keyword>
<keyword evidence="5" id="KW-0963">Cytoplasm</keyword>
<feature type="binding site" evidence="14">
    <location>
        <position position="286"/>
    </location>
    <ligand>
        <name>NAD(+)</name>
        <dbReference type="ChEBI" id="CHEBI:57540"/>
    </ligand>
</feature>
<dbReference type="STRING" id="1427503.HE1_00066"/>
<dbReference type="Proteomes" id="UP000024842">
    <property type="component" value="Unassembled WGS sequence"/>
</dbReference>
<comment type="catalytic activity">
    <reaction evidence="12 16">
        <text>N(6)-[(R)-dihydrolipoyl]-L-lysyl-[protein] + NAD(+) = N(6)-[(R)-lipoyl]-L-lysyl-[protein] + NADH + H(+)</text>
        <dbReference type="Rhea" id="RHEA:15045"/>
        <dbReference type="Rhea" id="RHEA-COMP:10474"/>
        <dbReference type="Rhea" id="RHEA-COMP:10475"/>
        <dbReference type="ChEBI" id="CHEBI:15378"/>
        <dbReference type="ChEBI" id="CHEBI:57540"/>
        <dbReference type="ChEBI" id="CHEBI:57945"/>
        <dbReference type="ChEBI" id="CHEBI:83099"/>
        <dbReference type="ChEBI" id="CHEBI:83100"/>
        <dbReference type="EC" id="1.8.1.4"/>
    </reaction>
</comment>
<comment type="cofactor">
    <cofactor evidence="14 16">
        <name>FAD</name>
        <dbReference type="ChEBI" id="CHEBI:57692"/>
    </cofactor>
    <text evidence="14 16">Binds 1 FAD per subunit.</text>
</comment>
<evidence type="ECO:0000256" key="15">
    <source>
        <dbReference type="PIRSR" id="PIRSR000350-4"/>
    </source>
</evidence>
<evidence type="ECO:0000256" key="14">
    <source>
        <dbReference type="PIRSR" id="PIRSR000350-3"/>
    </source>
</evidence>
<evidence type="ECO:0000256" key="6">
    <source>
        <dbReference type="ARBA" id="ARBA00022630"/>
    </source>
</evidence>
<sequence length="479" mass="51531">MYVDPPLGEIKLKYDIGIIGAGPGGYVAAIRAAQLQRSVVLIEEANLGGVCLNWGCIPTKSLLKSAQLWGDLEKMSQHGIFVQGKTFDLQKMVARSRQVSQTLSSGLQGLMKKHNVTVIKGRAHIEACFPNNILVQVSGLDIPFLEVENLILATGAKPKHLPLDIPQSIRWNASAAMTPEFLPGRLLIIGAGAIGMEFGSFYQELGTKVTILEQGPCILPCEDSECRDMAYKAFKEKGMEFHLGMELLSAEVNQGKISAKMSCKDGSKVELWNGCAQTDRILVAIGVTGNVQNLGIEKTKVQVSQGHIVVNEMFQTLQPNIYAIGDVIGAPWLAHLASHQGIACIEYIITGKKHSIDPLSIPGCIYTLPPLASFGLTEEKARKSHAVRIGRFPFSGNGQALAQGSGSGLIKVIFEEDTGELLGAHLFGQGSPELLSSLLVAKKLEATPEALSDVIFPHPTMSEMLHEAVLSAQGRALHA</sequence>
<dbReference type="InterPro" id="IPR023753">
    <property type="entry name" value="FAD/NAD-binding_dom"/>
</dbReference>
<dbReference type="EMBL" id="BAUP01000024">
    <property type="protein sequence ID" value="GAJ45757.1"/>
    <property type="molecule type" value="Genomic_DNA"/>
</dbReference>
<dbReference type="InterPro" id="IPR012999">
    <property type="entry name" value="Pyr_OxRdtase_I_AS"/>
</dbReference>
<comment type="subcellular location">
    <subcellularLocation>
        <location evidence="1">Cytoplasm</location>
    </subcellularLocation>
</comment>
<dbReference type="InterPro" id="IPR050151">
    <property type="entry name" value="Class-I_Pyr_Nuc-Dis_Oxidored"/>
</dbReference>
<evidence type="ECO:0000256" key="7">
    <source>
        <dbReference type="ARBA" id="ARBA00022827"/>
    </source>
</evidence>
<reference evidence="19 20" key="1">
    <citation type="journal article" date="2014" name="FEMS Microbiol. Lett.">
        <title>Draft genome sequences of three Holospora species (Holospora obtusa, Holospora undulata, and Holospora elegans), endonuclear symbiotic bacteria of the ciliate Paramecium caudatum.</title>
        <authorList>
            <person name="Dohra H."/>
            <person name="Tanaka K."/>
            <person name="Suzuki T."/>
            <person name="Fujishima M."/>
            <person name="Suzuki H."/>
        </authorList>
    </citation>
    <scope>NUCLEOTIDE SEQUENCE [LARGE SCALE GENOMIC DNA]</scope>
    <source>
        <strain evidence="19 20">E1</strain>
    </source>
</reference>
<dbReference type="SUPFAM" id="SSF51905">
    <property type="entry name" value="FAD/NAD(P)-binding domain"/>
    <property type="match status" value="1"/>
</dbReference>
<dbReference type="PANTHER" id="PTHR22912:SF217">
    <property type="entry name" value="DIHYDROLIPOYL DEHYDROGENASE"/>
    <property type="match status" value="1"/>
</dbReference>
<dbReference type="Gene3D" id="3.30.390.30">
    <property type="match status" value="1"/>
</dbReference>
<dbReference type="AlphaFoldDB" id="A0A023DX24"/>
<dbReference type="PRINTS" id="PR00411">
    <property type="entry name" value="PNDRDTASEI"/>
</dbReference>
<dbReference type="PROSITE" id="PS00076">
    <property type="entry name" value="PYRIDINE_REDOX_1"/>
    <property type="match status" value="1"/>
</dbReference>
<keyword evidence="8 16" id="KW-0560">Oxidoreductase</keyword>
<evidence type="ECO:0000256" key="16">
    <source>
        <dbReference type="RuleBase" id="RU003692"/>
    </source>
</evidence>
<accession>A0A023DX24</accession>
<evidence type="ECO:0000313" key="19">
    <source>
        <dbReference type="EMBL" id="GAJ45757.1"/>
    </source>
</evidence>
<dbReference type="Pfam" id="PF02852">
    <property type="entry name" value="Pyr_redox_dim"/>
    <property type="match status" value="1"/>
</dbReference>
<dbReference type="Gene3D" id="3.50.50.60">
    <property type="entry name" value="FAD/NAD(P)-binding domain"/>
    <property type="match status" value="2"/>
</dbReference>
<dbReference type="RefSeq" id="WP_006287855.1">
    <property type="nucleotide sequence ID" value="NZ_BAUP01000024.1"/>
</dbReference>
<dbReference type="GO" id="GO:0006103">
    <property type="term" value="P:2-oxoglutarate metabolic process"/>
    <property type="evidence" value="ECO:0007669"/>
    <property type="project" value="TreeGrafter"/>
</dbReference>
<comment type="miscellaneous">
    <text evidence="16">The active site is a redox-active disulfide bond.</text>
</comment>
<keyword evidence="6 16" id="KW-0285">Flavoprotein</keyword>
<feature type="binding site" evidence="14">
    <location>
        <position position="213"/>
    </location>
    <ligand>
        <name>NAD(+)</name>
        <dbReference type="ChEBI" id="CHEBI:57540"/>
    </ligand>
</feature>
<dbReference type="Pfam" id="PF07992">
    <property type="entry name" value="Pyr_redox_2"/>
    <property type="match status" value="1"/>
</dbReference>
<dbReference type="PRINTS" id="PR00368">
    <property type="entry name" value="FADPNR"/>
</dbReference>
<feature type="binding site" evidence="14">
    <location>
        <begin position="190"/>
        <end position="197"/>
    </location>
    <ligand>
        <name>NAD(+)</name>
        <dbReference type="ChEBI" id="CHEBI:57540"/>
    </ligand>
</feature>
<gene>
    <name evidence="19" type="ORF">HE1_00066</name>
</gene>
<evidence type="ECO:0000256" key="10">
    <source>
        <dbReference type="ARBA" id="ARBA00023157"/>
    </source>
</evidence>